<comment type="catalytic activity">
    <reaction evidence="18">
        <text>prephenate + H(+) = 3-phenylpyruvate + CO2 + H2O</text>
        <dbReference type="Rhea" id="RHEA:21648"/>
        <dbReference type="ChEBI" id="CHEBI:15377"/>
        <dbReference type="ChEBI" id="CHEBI:15378"/>
        <dbReference type="ChEBI" id="CHEBI:16526"/>
        <dbReference type="ChEBI" id="CHEBI:18005"/>
        <dbReference type="ChEBI" id="CHEBI:29934"/>
        <dbReference type="EC" id="4.2.1.51"/>
    </reaction>
</comment>
<dbReference type="CDD" id="cd04905">
    <property type="entry name" value="ACT_CM-PDT"/>
    <property type="match status" value="1"/>
</dbReference>
<dbReference type="SUPFAM" id="SSF48600">
    <property type="entry name" value="Chorismate mutase II"/>
    <property type="match status" value="1"/>
</dbReference>
<dbReference type="PIRSF" id="PIRSF001500">
    <property type="entry name" value="Chor_mut_pdt_Ppr"/>
    <property type="match status" value="1"/>
</dbReference>
<dbReference type="InterPro" id="IPR010957">
    <property type="entry name" value="G/b/e-P-prot_chorismate_mutase"/>
</dbReference>
<evidence type="ECO:0000256" key="19">
    <source>
        <dbReference type="PIRSR" id="PIRSR001500-2"/>
    </source>
</evidence>
<dbReference type="GO" id="GO:0004106">
    <property type="term" value="F:chorismate mutase activity"/>
    <property type="evidence" value="ECO:0007669"/>
    <property type="project" value="UniProtKB-EC"/>
</dbReference>
<dbReference type="Gene3D" id="3.40.190.10">
    <property type="entry name" value="Periplasmic binding protein-like II"/>
    <property type="match status" value="2"/>
</dbReference>
<dbReference type="UniPathway" id="UPA00120">
    <property type="reaction ID" value="UER00203"/>
</dbReference>
<evidence type="ECO:0000256" key="2">
    <source>
        <dbReference type="ARBA" id="ARBA00002364"/>
    </source>
</evidence>
<dbReference type="UniPathway" id="UPA00121">
    <property type="reaction ID" value="UER00345"/>
</dbReference>
<keyword evidence="13" id="KW-0413">Isomerase</keyword>
<dbReference type="Pfam" id="PF01817">
    <property type="entry name" value="CM_2"/>
    <property type="match status" value="1"/>
</dbReference>
<evidence type="ECO:0000256" key="1">
    <source>
        <dbReference type="ARBA" id="ARBA00000824"/>
    </source>
</evidence>
<dbReference type="SMART" id="SM00830">
    <property type="entry name" value="CM_2"/>
    <property type="match status" value="1"/>
</dbReference>
<proteinExistence type="predicted"/>
<dbReference type="InterPro" id="IPR002701">
    <property type="entry name" value="CM_II_prokaryot"/>
</dbReference>
<keyword evidence="12" id="KW-0584">Phenylalanine biosynthesis</keyword>
<evidence type="ECO:0000256" key="9">
    <source>
        <dbReference type="ARBA" id="ARBA00022490"/>
    </source>
</evidence>
<evidence type="ECO:0000256" key="6">
    <source>
        <dbReference type="ARBA" id="ARBA00012404"/>
    </source>
</evidence>
<dbReference type="GO" id="GO:0009094">
    <property type="term" value="P:L-phenylalanine biosynthetic process"/>
    <property type="evidence" value="ECO:0007669"/>
    <property type="project" value="UniProtKB-UniPathway"/>
</dbReference>
<dbReference type="InterPro" id="IPR018528">
    <property type="entry name" value="Preph_deHydtase_CS"/>
</dbReference>
<evidence type="ECO:0000256" key="5">
    <source>
        <dbReference type="ARBA" id="ARBA00004817"/>
    </source>
</evidence>
<evidence type="ECO:0000256" key="15">
    <source>
        <dbReference type="ARBA" id="ARBA00023268"/>
    </source>
</evidence>
<evidence type="ECO:0000256" key="8">
    <source>
        <dbReference type="ARBA" id="ARBA00014401"/>
    </source>
</evidence>
<dbReference type="NCBIfam" id="NF008865">
    <property type="entry name" value="PRK11898.1"/>
    <property type="match status" value="1"/>
</dbReference>
<dbReference type="InterPro" id="IPR045865">
    <property type="entry name" value="ACT-like_dom_sf"/>
</dbReference>
<comment type="catalytic activity">
    <reaction evidence="1">
        <text>chorismate = prephenate</text>
        <dbReference type="Rhea" id="RHEA:13897"/>
        <dbReference type="ChEBI" id="CHEBI:29748"/>
        <dbReference type="ChEBI" id="CHEBI:29934"/>
        <dbReference type="EC" id="5.4.99.5"/>
    </reaction>
</comment>
<dbReference type="RefSeq" id="WP_084275314.1">
    <property type="nucleotide sequence ID" value="NZ_AP026671.1"/>
</dbReference>
<dbReference type="Pfam" id="PF00800">
    <property type="entry name" value="PDT"/>
    <property type="match status" value="1"/>
</dbReference>
<dbReference type="Gene3D" id="3.30.70.260">
    <property type="match status" value="1"/>
</dbReference>
<comment type="pathway">
    <text evidence="5">Metabolic intermediate biosynthesis; prephenate biosynthesis; prephenate from chorismate: step 1/1.</text>
</comment>
<dbReference type="PROSITE" id="PS51171">
    <property type="entry name" value="PREPHENATE_DEHYDR_3"/>
    <property type="match status" value="1"/>
</dbReference>
<dbReference type="GO" id="GO:0005737">
    <property type="term" value="C:cytoplasm"/>
    <property type="evidence" value="ECO:0007669"/>
    <property type="project" value="UniProtKB-SubCell"/>
</dbReference>
<comment type="pathway">
    <text evidence="4">Amino-acid biosynthesis; L-phenylalanine biosynthesis; phenylpyruvate from prephenate: step 1/1.</text>
</comment>
<comment type="function">
    <text evidence="2">Catalyzes the Claisen rearrangement of chorismate to prephenate and the decarboxylation/dehydration of prephenate to phenylpyruvate.</text>
</comment>
<dbReference type="Pfam" id="PF01842">
    <property type="entry name" value="ACT"/>
    <property type="match status" value="1"/>
</dbReference>
<evidence type="ECO:0000259" key="21">
    <source>
        <dbReference type="PROSITE" id="PS51171"/>
    </source>
</evidence>
<dbReference type="AlphaFoldDB" id="A0A1W1WTJ1"/>
<dbReference type="InterPro" id="IPR036263">
    <property type="entry name" value="Chorismate_II_sf"/>
</dbReference>
<evidence type="ECO:0000256" key="14">
    <source>
        <dbReference type="ARBA" id="ARBA00023239"/>
    </source>
</evidence>
<dbReference type="EC" id="5.4.99.5" evidence="6"/>
<evidence type="ECO:0000259" key="20">
    <source>
        <dbReference type="PROSITE" id="PS51168"/>
    </source>
</evidence>
<dbReference type="NCBIfam" id="TIGR01807">
    <property type="entry name" value="CM_P2"/>
    <property type="match status" value="1"/>
</dbReference>
<dbReference type="PROSITE" id="PS51671">
    <property type="entry name" value="ACT"/>
    <property type="match status" value="1"/>
</dbReference>
<evidence type="ECO:0000259" key="22">
    <source>
        <dbReference type="PROSITE" id="PS51671"/>
    </source>
</evidence>
<evidence type="ECO:0000256" key="11">
    <source>
        <dbReference type="ARBA" id="ARBA00023141"/>
    </source>
</evidence>
<evidence type="ECO:0000256" key="3">
    <source>
        <dbReference type="ARBA" id="ARBA00004496"/>
    </source>
</evidence>
<dbReference type="CDD" id="cd13630">
    <property type="entry name" value="PBP2_PDT_1"/>
    <property type="match status" value="1"/>
</dbReference>
<keyword evidence="24" id="KW-1185">Reference proteome</keyword>
<dbReference type="Proteomes" id="UP000192602">
    <property type="component" value="Unassembled WGS sequence"/>
</dbReference>
<keyword evidence="10" id="KW-0028">Amino-acid biosynthesis</keyword>
<dbReference type="EMBL" id="FWWZ01000001">
    <property type="protein sequence ID" value="SMC09063.1"/>
    <property type="molecule type" value="Genomic_DNA"/>
</dbReference>
<dbReference type="GO" id="GO:0004664">
    <property type="term" value="F:prephenate dehydratase activity"/>
    <property type="evidence" value="ECO:0007669"/>
    <property type="project" value="UniProtKB-EC"/>
</dbReference>
<accession>A0A1W1WTJ1</accession>
<dbReference type="InterPro" id="IPR001086">
    <property type="entry name" value="Preph_deHydtase"/>
</dbReference>
<keyword evidence="9" id="KW-0963">Cytoplasm</keyword>
<dbReference type="PANTHER" id="PTHR21022:SF19">
    <property type="entry name" value="PREPHENATE DEHYDRATASE-RELATED"/>
    <property type="match status" value="1"/>
</dbReference>
<name>A0A1W1WTJ1_9BACT</name>
<evidence type="ECO:0000313" key="23">
    <source>
        <dbReference type="EMBL" id="SMC09063.1"/>
    </source>
</evidence>
<dbReference type="GO" id="GO:0046417">
    <property type="term" value="P:chorismate metabolic process"/>
    <property type="evidence" value="ECO:0007669"/>
    <property type="project" value="InterPro"/>
</dbReference>
<dbReference type="EC" id="4.2.1.51" evidence="7"/>
<dbReference type="PROSITE" id="PS51168">
    <property type="entry name" value="CHORISMATE_MUT_2"/>
    <property type="match status" value="1"/>
</dbReference>
<dbReference type="OrthoDB" id="9802281at2"/>
<protein>
    <recommendedName>
        <fullName evidence="8">Bifunctional chorismate mutase/prephenate dehydratase</fullName>
        <ecNumber evidence="7">4.2.1.51</ecNumber>
        <ecNumber evidence="6">5.4.99.5</ecNumber>
    </recommendedName>
    <alternativeName>
        <fullName evidence="17">Chorismate mutase-prephenate dehydratase</fullName>
    </alternativeName>
    <alternativeName>
        <fullName evidence="16">p-protein</fullName>
    </alternativeName>
</protein>
<gene>
    <name evidence="23" type="ORF">SAMN05660197_0859</name>
</gene>
<reference evidence="24" key="1">
    <citation type="submission" date="2017-04" db="EMBL/GenBank/DDBJ databases">
        <authorList>
            <person name="Varghese N."/>
            <person name="Submissions S."/>
        </authorList>
    </citation>
    <scope>NUCLEOTIDE SEQUENCE [LARGE SCALE GENOMIC DNA]</scope>
    <source>
        <strain evidence="24">DSM 16512</strain>
    </source>
</reference>
<keyword evidence="11" id="KW-0057">Aromatic amino acid biosynthesis</keyword>
<dbReference type="InterPro" id="IPR036979">
    <property type="entry name" value="CM_dom_sf"/>
</dbReference>
<evidence type="ECO:0000313" key="24">
    <source>
        <dbReference type="Proteomes" id="UP000192602"/>
    </source>
</evidence>
<dbReference type="Gene3D" id="1.20.59.10">
    <property type="entry name" value="Chorismate mutase"/>
    <property type="match status" value="1"/>
</dbReference>
<organism evidence="23 24">
    <name type="scientific">Nitratiruptor tergarcus DSM 16512</name>
    <dbReference type="NCBI Taxonomy" id="1069081"/>
    <lineage>
        <taxon>Bacteria</taxon>
        <taxon>Pseudomonadati</taxon>
        <taxon>Campylobacterota</taxon>
        <taxon>Epsilonproteobacteria</taxon>
        <taxon>Nautiliales</taxon>
        <taxon>Nitratiruptoraceae</taxon>
        <taxon>Nitratiruptor</taxon>
    </lineage>
</organism>
<sequence>MDEKLQKLREEIDSIDDAILELLNKRMEVVKKVGELKNRTNAPIYRPEREIAILNRLKEKNRGPLNDKAIEAIFLEIFAVSRNLERPERVAYLGPEGSFTHQAAESRFGAMSEYLPTHSIAAVFKSVEAQRAKYGVVPIENSIDGVVGETLDLLGKSDLKIVAEVYMPIHHSFASLEEDLKKIKKIYSKDIAFGQCRNFLQEHFLEDVEQIPVESTAKAAMLAAKEPGSAAICSNIAAKLYNLPILFENIEDVHTNMTRFIVLSNFKNQRSGFDKTSILAKLQDRPGALVRFLEDFDAAKINLTKIESRPAEDKDFNYWFYIDFDGHVDDKNVQEVFAKHKKEIKWLGSYAKGEPK</sequence>
<evidence type="ECO:0000256" key="10">
    <source>
        <dbReference type="ARBA" id="ARBA00022605"/>
    </source>
</evidence>
<evidence type="ECO:0000256" key="17">
    <source>
        <dbReference type="ARBA" id="ARBA00031520"/>
    </source>
</evidence>
<dbReference type="PROSITE" id="PS00858">
    <property type="entry name" value="PREPHENATE_DEHYDR_2"/>
    <property type="match status" value="1"/>
</dbReference>
<keyword evidence="15" id="KW-0511">Multifunctional enzyme</keyword>
<feature type="site" description="Essential for prephenate dehydratase activity" evidence="19">
    <location>
        <position position="258"/>
    </location>
</feature>
<feature type="domain" description="ACT" evidence="22">
    <location>
        <begin position="277"/>
        <end position="356"/>
    </location>
</feature>
<dbReference type="PROSITE" id="PS00857">
    <property type="entry name" value="PREPHENATE_DEHYDR_1"/>
    <property type="match status" value="1"/>
</dbReference>
<evidence type="ECO:0000256" key="16">
    <source>
        <dbReference type="ARBA" id="ARBA00031175"/>
    </source>
</evidence>
<dbReference type="SUPFAM" id="SSF53850">
    <property type="entry name" value="Periplasmic binding protein-like II"/>
    <property type="match status" value="1"/>
</dbReference>
<evidence type="ECO:0000256" key="12">
    <source>
        <dbReference type="ARBA" id="ARBA00023222"/>
    </source>
</evidence>
<comment type="subcellular location">
    <subcellularLocation>
        <location evidence="3">Cytoplasm</location>
    </subcellularLocation>
</comment>
<dbReference type="InterPro" id="IPR002912">
    <property type="entry name" value="ACT_dom"/>
</dbReference>
<dbReference type="FunFam" id="3.40.190.10:FF:000029">
    <property type="entry name" value="Chorismate mutase/Prephenate dehydratase"/>
    <property type="match status" value="1"/>
</dbReference>
<feature type="domain" description="Prephenate dehydratase" evidence="21">
    <location>
        <begin position="89"/>
        <end position="265"/>
    </location>
</feature>
<evidence type="ECO:0000256" key="18">
    <source>
        <dbReference type="ARBA" id="ARBA00047848"/>
    </source>
</evidence>
<keyword evidence="14" id="KW-0456">Lyase</keyword>
<feature type="domain" description="Chorismate mutase" evidence="20">
    <location>
        <begin position="1"/>
        <end position="89"/>
    </location>
</feature>
<dbReference type="InterPro" id="IPR008242">
    <property type="entry name" value="Chor_mutase/pphenate_deHydtase"/>
</dbReference>
<evidence type="ECO:0000256" key="13">
    <source>
        <dbReference type="ARBA" id="ARBA00023235"/>
    </source>
</evidence>
<dbReference type="STRING" id="1069081.SAMN05660197_0859"/>
<evidence type="ECO:0000256" key="7">
    <source>
        <dbReference type="ARBA" id="ARBA00013147"/>
    </source>
</evidence>
<dbReference type="PANTHER" id="PTHR21022">
    <property type="entry name" value="PREPHENATE DEHYDRATASE P PROTEIN"/>
    <property type="match status" value="1"/>
</dbReference>
<evidence type="ECO:0000256" key="4">
    <source>
        <dbReference type="ARBA" id="ARBA00004741"/>
    </source>
</evidence>
<dbReference type="SUPFAM" id="SSF55021">
    <property type="entry name" value="ACT-like"/>
    <property type="match status" value="1"/>
</dbReference>